<organism evidence="2 3">
    <name type="scientific">Cladophialophora immunda</name>
    <dbReference type="NCBI Taxonomy" id="569365"/>
    <lineage>
        <taxon>Eukaryota</taxon>
        <taxon>Fungi</taxon>
        <taxon>Dikarya</taxon>
        <taxon>Ascomycota</taxon>
        <taxon>Pezizomycotina</taxon>
        <taxon>Eurotiomycetes</taxon>
        <taxon>Chaetothyriomycetidae</taxon>
        <taxon>Chaetothyriales</taxon>
        <taxon>Herpotrichiellaceae</taxon>
        <taxon>Cladophialophora</taxon>
    </lineage>
</organism>
<dbReference type="GeneID" id="27347986"/>
<dbReference type="Proteomes" id="UP000054466">
    <property type="component" value="Unassembled WGS sequence"/>
</dbReference>
<feature type="region of interest" description="Disordered" evidence="1">
    <location>
        <begin position="70"/>
        <end position="101"/>
    </location>
</feature>
<dbReference type="HOGENOM" id="CLU_1434310_0_0_1"/>
<gene>
    <name evidence="2" type="ORF">PV07_08792</name>
</gene>
<dbReference type="AlphaFoldDB" id="A0A0D1ZD01"/>
<accession>A0A0D1ZD01</accession>
<keyword evidence="3" id="KW-1185">Reference proteome</keyword>
<evidence type="ECO:0000313" key="2">
    <source>
        <dbReference type="EMBL" id="KIW25626.1"/>
    </source>
</evidence>
<evidence type="ECO:0000313" key="3">
    <source>
        <dbReference type="Proteomes" id="UP000054466"/>
    </source>
</evidence>
<dbReference type="EMBL" id="KN847044">
    <property type="protein sequence ID" value="KIW25626.1"/>
    <property type="molecule type" value="Genomic_DNA"/>
</dbReference>
<evidence type="ECO:0000256" key="1">
    <source>
        <dbReference type="SAM" id="MobiDB-lite"/>
    </source>
</evidence>
<name>A0A0D1ZD01_9EURO</name>
<dbReference type="RefSeq" id="XP_016245842.1">
    <property type="nucleotide sequence ID" value="XM_016395986.1"/>
</dbReference>
<dbReference type="VEuPathDB" id="FungiDB:PV07_08792"/>
<sequence>MFASEIIGSLHQALDYNPLVTDTVRRILVLGKWMTPNCNVTMWTIEPVIATMIVHGNTVNATIARENVAQGHPGDRAPDHDHAQHLGGADQDQGEVGGPADLEAMTSNPEIKIETLNGQTHYIRRLREFMDISPLQYPNQSLLRRRNPLLTDDGNPITDADGKPAMTRAKRYWIHSQLRFKIEELKFNL</sequence>
<reference evidence="2 3" key="1">
    <citation type="submission" date="2015-01" db="EMBL/GenBank/DDBJ databases">
        <title>The Genome Sequence of Cladophialophora immunda CBS83496.</title>
        <authorList>
            <consortium name="The Broad Institute Genomics Platform"/>
            <person name="Cuomo C."/>
            <person name="de Hoog S."/>
            <person name="Gorbushina A."/>
            <person name="Stielow B."/>
            <person name="Teixiera M."/>
            <person name="Abouelleil A."/>
            <person name="Chapman S.B."/>
            <person name="Priest M."/>
            <person name="Young S.K."/>
            <person name="Wortman J."/>
            <person name="Nusbaum C."/>
            <person name="Birren B."/>
        </authorList>
    </citation>
    <scope>NUCLEOTIDE SEQUENCE [LARGE SCALE GENOMIC DNA]</scope>
    <source>
        <strain evidence="2 3">CBS 83496</strain>
    </source>
</reference>
<feature type="compositionally biased region" description="Basic and acidic residues" evidence="1">
    <location>
        <begin position="73"/>
        <end position="84"/>
    </location>
</feature>
<proteinExistence type="predicted"/>
<dbReference type="OrthoDB" id="5430122at2759"/>
<protein>
    <submittedName>
        <fullName evidence="2">Uncharacterized protein</fullName>
    </submittedName>
</protein>